<reference evidence="1 2" key="1">
    <citation type="submission" date="2019-06" db="EMBL/GenBank/DDBJ databases">
        <title>WGS assembly of Gossypium darwinii.</title>
        <authorList>
            <person name="Chen Z.J."/>
            <person name="Sreedasyam A."/>
            <person name="Ando A."/>
            <person name="Song Q."/>
            <person name="De L."/>
            <person name="Hulse-Kemp A."/>
            <person name="Ding M."/>
            <person name="Ye W."/>
            <person name="Kirkbride R."/>
            <person name="Jenkins J."/>
            <person name="Plott C."/>
            <person name="Lovell J."/>
            <person name="Lin Y.-M."/>
            <person name="Vaughn R."/>
            <person name="Liu B."/>
            <person name="Li W."/>
            <person name="Simpson S."/>
            <person name="Scheffler B."/>
            <person name="Saski C."/>
            <person name="Grover C."/>
            <person name="Hu G."/>
            <person name="Conover J."/>
            <person name="Carlson J."/>
            <person name="Shu S."/>
            <person name="Boston L."/>
            <person name="Williams M."/>
            <person name="Peterson D."/>
            <person name="Mcgee K."/>
            <person name="Jones D."/>
            <person name="Wendel J."/>
            <person name="Stelly D."/>
            <person name="Grimwood J."/>
            <person name="Schmutz J."/>
        </authorList>
    </citation>
    <scope>NUCLEOTIDE SEQUENCE [LARGE SCALE GENOMIC DNA]</scope>
    <source>
        <strain evidence="1">1808015.09</strain>
    </source>
</reference>
<dbReference type="EMBL" id="CM017701">
    <property type="protein sequence ID" value="TYG82698.1"/>
    <property type="molecule type" value="Genomic_DNA"/>
</dbReference>
<evidence type="ECO:0000313" key="1">
    <source>
        <dbReference type="EMBL" id="TYG82698.1"/>
    </source>
</evidence>
<dbReference type="AlphaFoldDB" id="A0A5D2DNT5"/>
<dbReference type="Proteomes" id="UP000323506">
    <property type="component" value="Chromosome D01"/>
</dbReference>
<keyword evidence="2" id="KW-1185">Reference proteome</keyword>
<proteinExistence type="predicted"/>
<gene>
    <name evidence="1" type="ORF">ES288_D01G110500v1</name>
</gene>
<name>A0A5D2DNT5_GOSDA</name>
<sequence>MLTSSAEVEYRSLANCVSELLWIKQLLDEVGISVSKTPVVWCDNSATVSVAENPTHHARMKHVKIDHHFVRENILAGLLQVNFVPSTQQIADVLTKPITPKHFAFFRCALRVMSFSEIEVQKSNKPGEC</sequence>
<dbReference type="PANTHER" id="PTHR11439:SF467">
    <property type="entry name" value="INTEGRASE CATALYTIC DOMAIN-CONTAINING PROTEIN"/>
    <property type="match status" value="1"/>
</dbReference>
<evidence type="ECO:0008006" key="3">
    <source>
        <dbReference type="Google" id="ProtNLM"/>
    </source>
</evidence>
<accession>A0A5D2DNT5</accession>
<dbReference type="PANTHER" id="PTHR11439">
    <property type="entry name" value="GAG-POL-RELATED RETROTRANSPOSON"/>
    <property type="match status" value="1"/>
</dbReference>
<organism evidence="1 2">
    <name type="scientific">Gossypium darwinii</name>
    <name type="common">Darwin's cotton</name>
    <name type="synonym">Gossypium barbadense var. darwinii</name>
    <dbReference type="NCBI Taxonomy" id="34276"/>
    <lineage>
        <taxon>Eukaryota</taxon>
        <taxon>Viridiplantae</taxon>
        <taxon>Streptophyta</taxon>
        <taxon>Embryophyta</taxon>
        <taxon>Tracheophyta</taxon>
        <taxon>Spermatophyta</taxon>
        <taxon>Magnoliopsida</taxon>
        <taxon>eudicotyledons</taxon>
        <taxon>Gunneridae</taxon>
        <taxon>Pentapetalae</taxon>
        <taxon>rosids</taxon>
        <taxon>malvids</taxon>
        <taxon>Malvales</taxon>
        <taxon>Malvaceae</taxon>
        <taxon>Malvoideae</taxon>
        <taxon>Gossypium</taxon>
    </lineage>
</organism>
<dbReference type="CDD" id="cd09272">
    <property type="entry name" value="RNase_HI_RT_Ty1"/>
    <property type="match status" value="1"/>
</dbReference>
<evidence type="ECO:0000313" key="2">
    <source>
        <dbReference type="Proteomes" id="UP000323506"/>
    </source>
</evidence>
<protein>
    <recommendedName>
        <fullName evidence="3">Copia protein</fullName>
    </recommendedName>
</protein>